<feature type="domain" description="PLD phosphodiesterase" evidence="7">
    <location>
        <begin position="657"/>
        <end position="684"/>
    </location>
</feature>
<proteinExistence type="inferred from homology"/>
<dbReference type="AlphaFoldDB" id="A0A0F7SL85"/>
<dbReference type="GO" id="GO:0035556">
    <property type="term" value="P:intracellular signal transduction"/>
    <property type="evidence" value="ECO:0007669"/>
    <property type="project" value="InterPro"/>
</dbReference>
<dbReference type="SUPFAM" id="SSF56024">
    <property type="entry name" value="Phospholipase D/nuclease"/>
    <property type="match status" value="2"/>
</dbReference>
<sequence length="874" mass="100257">MESLSDKLKSKAKILDSDHIRGFKQQLRTTWNPNHRHDEEHEKEIDRQLQAIRDSHRFNSFAPETSGSIVRSHVDGHDFFWAVSIMLEEAKESIMILDWCMPFVLVHRLTPELYLRRPPAQHPEYRLDKLLHRKAKEGVKIYIIVYKEVTQTMSMSSSHTKHALEELHENIKVMRHPDHLNGEIVLFWSHHEKMTIVDSTRATIGGLDLCFGRWDLHDHPLSDVHVTKFADTLFPGQDYNNARVLDFQAVDDYASNAVDMTSVARMPWHDTSMTIMGPAVIDLCQHFAERWNFVKHLKYKHKDGYDWLALPSPYEADIDACDKTLEERRSDPEAGLDEARRSERRREHPHLAEWMDRGRQFYHPYHFHPSTEPRAEEQIPRGSCRVQVVRSAGDWSHGVLVEDSIQRAYAQLIMEANHFIYIENQFFITETSAGQTPVVNTVGQALVDRIVSAARSGTKFKVIIMIPEMPAFPGDLSAQGGLKAIMGAQYRSINRGGHSIIEMIEKEGIDPTEYIRWYNLRCYDRINAPKSYLEKMEKDSGVSYFEAQIALAKIWVGSDDIGDKQTDEVNIKIPMDESGEVDQLESADTGKTVQGVKMPKTVEEAQAVIDRFEKAAPYNDDQVEDNVGQHALNSKDGLLSTSWTGTQEEELEAYITELCYIHSKIMIVDDRRVICGSANLNDRSMCGDRDSEIALVVEDMDTVEMTMDGKKYEGARFAKQWRHQLMKEHLGLIVPQGHHTEGEKPTREMMPAPHPHTDFLGTDEDQLIQDPLSDDFLKLWTGTAKKNREIFTKVFRTLPHDEVKNWDQYNKYAPSGKTGHLSDPNMPIEEVKQRLSEVKGHLVEMPIGFLIEEKQLVTLSNLGEVNSITLPIYL</sequence>
<dbReference type="Gene3D" id="3.30.870.10">
    <property type="entry name" value="Endonuclease Chain A"/>
    <property type="match status" value="3"/>
</dbReference>
<comment type="similarity">
    <text evidence="5">Belongs to the phospholipase D family.</text>
</comment>
<dbReference type="InterPro" id="IPR001736">
    <property type="entry name" value="PLipase_D/transphosphatidylase"/>
</dbReference>
<dbReference type="PIRSF" id="PIRSF009376">
    <property type="entry name" value="Phospholipase_D_euk"/>
    <property type="match status" value="1"/>
</dbReference>
<feature type="domain" description="PLD phosphodiesterase" evidence="7">
    <location>
        <begin position="186"/>
        <end position="213"/>
    </location>
</feature>
<evidence type="ECO:0000259" key="7">
    <source>
        <dbReference type="PROSITE" id="PS50035"/>
    </source>
</evidence>
<dbReference type="GO" id="GO:0004630">
    <property type="term" value="F:phospholipase D activity"/>
    <property type="evidence" value="ECO:0007669"/>
    <property type="project" value="UniProtKB-UniRule"/>
</dbReference>
<evidence type="ECO:0000256" key="3">
    <source>
        <dbReference type="ARBA" id="ARBA00022963"/>
    </source>
</evidence>
<evidence type="ECO:0000256" key="6">
    <source>
        <dbReference type="SAM" id="MobiDB-lite"/>
    </source>
</evidence>
<dbReference type="CDD" id="cd09138">
    <property type="entry name" value="PLDc_vPLD1_2_yPLD_like_1"/>
    <property type="match status" value="1"/>
</dbReference>
<keyword evidence="1" id="KW-0677">Repeat</keyword>
<evidence type="ECO:0000256" key="2">
    <source>
        <dbReference type="ARBA" id="ARBA00022801"/>
    </source>
</evidence>
<keyword evidence="3 5" id="KW-0442">Lipid degradation</keyword>
<keyword evidence="2 5" id="KW-0378">Hydrolase</keyword>
<evidence type="ECO:0000256" key="4">
    <source>
        <dbReference type="ARBA" id="ARBA00023098"/>
    </source>
</evidence>
<dbReference type="CDD" id="cd09141">
    <property type="entry name" value="PLDc_vPLD1_2_yPLD_like_2"/>
    <property type="match status" value="1"/>
</dbReference>
<dbReference type="InterPro" id="IPR016555">
    <property type="entry name" value="PLipase_D_euk"/>
</dbReference>
<accession>A0A0F7SL85</accession>
<dbReference type="Pfam" id="PF13091">
    <property type="entry name" value="PLDc_2"/>
    <property type="match status" value="1"/>
</dbReference>
<keyword evidence="4" id="KW-0443">Lipid metabolism</keyword>
<organism evidence="8">
    <name type="scientific">Phaffia rhodozyma</name>
    <name type="common">Yeast</name>
    <name type="synonym">Xanthophyllomyces dendrorhous</name>
    <dbReference type="NCBI Taxonomy" id="264483"/>
    <lineage>
        <taxon>Eukaryota</taxon>
        <taxon>Fungi</taxon>
        <taxon>Dikarya</taxon>
        <taxon>Basidiomycota</taxon>
        <taxon>Agaricomycotina</taxon>
        <taxon>Tremellomycetes</taxon>
        <taxon>Cystofilobasidiales</taxon>
        <taxon>Mrakiaceae</taxon>
        <taxon>Phaffia</taxon>
    </lineage>
</organism>
<evidence type="ECO:0000256" key="5">
    <source>
        <dbReference type="PIRNR" id="PIRNR009376"/>
    </source>
</evidence>
<dbReference type="PANTHER" id="PTHR18896">
    <property type="entry name" value="PHOSPHOLIPASE D"/>
    <property type="match status" value="1"/>
</dbReference>
<dbReference type="PROSITE" id="PS50035">
    <property type="entry name" value="PLD"/>
    <property type="match status" value="2"/>
</dbReference>
<evidence type="ECO:0000313" key="8">
    <source>
        <dbReference type="EMBL" id="CDZ98423.1"/>
    </source>
</evidence>
<feature type="region of interest" description="Disordered" evidence="6">
    <location>
        <begin position="326"/>
        <end position="347"/>
    </location>
</feature>
<dbReference type="InterPro" id="IPR015679">
    <property type="entry name" value="PLipase_D_fam"/>
</dbReference>
<dbReference type="InterPro" id="IPR025202">
    <property type="entry name" value="PLD-like_dom"/>
</dbReference>
<protein>
    <recommendedName>
        <fullName evidence="5">Phospholipase</fullName>
        <ecNumber evidence="5">3.1.4.4</ecNumber>
    </recommendedName>
</protein>
<name>A0A0F7SL85_PHARH</name>
<dbReference type="GO" id="GO:0009395">
    <property type="term" value="P:phospholipid catabolic process"/>
    <property type="evidence" value="ECO:0007669"/>
    <property type="project" value="TreeGrafter"/>
</dbReference>
<dbReference type="GO" id="GO:0006654">
    <property type="term" value="P:phosphatidic acid biosynthetic process"/>
    <property type="evidence" value="ECO:0007669"/>
    <property type="project" value="InterPro"/>
</dbReference>
<dbReference type="EC" id="3.1.4.4" evidence="5"/>
<dbReference type="EMBL" id="LN483345">
    <property type="protein sequence ID" value="CDZ98423.1"/>
    <property type="molecule type" value="Genomic_DNA"/>
</dbReference>
<dbReference type="Pfam" id="PF00614">
    <property type="entry name" value="PLDc"/>
    <property type="match status" value="1"/>
</dbReference>
<dbReference type="PANTHER" id="PTHR18896:SF186">
    <property type="entry name" value="PHOSPHOLIPASE D"/>
    <property type="match status" value="1"/>
</dbReference>
<dbReference type="SMART" id="SM00155">
    <property type="entry name" value="PLDc"/>
    <property type="match status" value="2"/>
</dbReference>
<evidence type="ECO:0000256" key="1">
    <source>
        <dbReference type="ARBA" id="ARBA00022737"/>
    </source>
</evidence>
<comment type="catalytic activity">
    <reaction evidence="5">
        <text>a 1,2-diacyl-sn-glycero-3-phosphocholine + H2O = a 1,2-diacyl-sn-glycero-3-phosphate + choline + H(+)</text>
        <dbReference type="Rhea" id="RHEA:14445"/>
        <dbReference type="ChEBI" id="CHEBI:15354"/>
        <dbReference type="ChEBI" id="CHEBI:15377"/>
        <dbReference type="ChEBI" id="CHEBI:15378"/>
        <dbReference type="ChEBI" id="CHEBI:57643"/>
        <dbReference type="ChEBI" id="CHEBI:58608"/>
        <dbReference type="EC" id="3.1.4.4"/>
    </reaction>
</comment>
<reference evidence="8" key="1">
    <citation type="submission" date="2014-08" db="EMBL/GenBank/DDBJ databases">
        <authorList>
            <person name="Sharma Rahul"/>
            <person name="Thines Marco"/>
        </authorList>
    </citation>
    <scope>NUCLEOTIDE SEQUENCE</scope>
</reference>